<dbReference type="SUPFAM" id="SSF53649">
    <property type="entry name" value="Alkaline phosphatase-like"/>
    <property type="match status" value="1"/>
</dbReference>
<dbReference type="Proteomes" id="UP000001357">
    <property type="component" value="Unassembled WGS sequence"/>
</dbReference>
<comment type="cofactor">
    <cofactor evidence="1">
        <name>Ca(2+)</name>
        <dbReference type="ChEBI" id="CHEBI:29108"/>
    </cofactor>
</comment>
<keyword evidence="6" id="KW-0106">Calcium</keyword>
<reference evidence="8 9" key="1">
    <citation type="journal article" date="2008" name="Nature">
        <title>The genome of the choanoflagellate Monosiga brevicollis and the origin of metazoans.</title>
        <authorList>
            <consortium name="JGI Sequencing"/>
            <person name="King N."/>
            <person name="Westbrook M.J."/>
            <person name="Young S.L."/>
            <person name="Kuo A."/>
            <person name="Abedin M."/>
            <person name="Chapman J."/>
            <person name="Fairclough S."/>
            <person name="Hellsten U."/>
            <person name="Isogai Y."/>
            <person name="Letunic I."/>
            <person name="Marr M."/>
            <person name="Pincus D."/>
            <person name="Putnam N."/>
            <person name="Rokas A."/>
            <person name="Wright K.J."/>
            <person name="Zuzow R."/>
            <person name="Dirks W."/>
            <person name="Good M."/>
            <person name="Goodstein D."/>
            <person name="Lemons D."/>
            <person name="Li W."/>
            <person name="Lyons J.B."/>
            <person name="Morris A."/>
            <person name="Nichols S."/>
            <person name="Richter D.J."/>
            <person name="Salamov A."/>
            <person name="Bork P."/>
            <person name="Lim W.A."/>
            <person name="Manning G."/>
            <person name="Miller W.T."/>
            <person name="McGinnis W."/>
            <person name="Shapiro H."/>
            <person name="Tjian R."/>
            <person name="Grigoriev I.V."/>
            <person name="Rokhsar D."/>
        </authorList>
    </citation>
    <scope>NUCLEOTIDE SEQUENCE [LARGE SCALE GENOMIC DNA]</scope>
    <source>
        <strain evidence="9">MX1 / ATCC 50154</strain>
    </source>
</reference>
<feature type="domain" description="Sulfatase N-terminal" evidence="7">
    <location>
        <begin position="4"/>
        <end position="349"/>
    </location>
</feature>
<dbReference type="GO" id="GO:0046872">
    <property type="term" value="F:metal ion binding"/>
    <property type="evidence" value="ECO:0007669"/>
    <property type="project" value="UniProtKB-KW"/>
</dbReference>
<dbReference type="InterPro" id="IPR017850">
    <property type="entry name" value="Alkaline_phosphatase_core_sf"/>
</dbReference>
<organism evidence="8 9">
    <name type="scientific">Monosiga brevicollis</name>
    <name type="common">Choanoflagellate</name>
    <dbReference type="NCBI Taxonomy" id="81824"/>
    <lineage>
        <taxon>Eukaryota</taxon>
        <taxon>Choanoflagellata</taxon>
        <taxon>Craspedida</taxon>
        <taxon>Salpingoecidae</taxon>
        <taxon>Monosiga</taxon>
    </lineage>
</organism>
<sequence>MRAELGTYGATHMITPHLDALAQDGMVFERAYVAISLCMPSRTAFLTSRRPATTHNFVIAPNEQWRQTKGPNATTLPEFFKTVGGYRTYGMGKIFHGTTDEPYSWSAEMGDYYDWDNWTQYGNSMTYKCFDVPDNNLGDGIFADRAVNWINMFGADQANGSDTRPFFMGVGFHRPHIPYLVPKRYCDMYPPADEIPLAANPFKPEGMPDVAYSVSAGLRNFQDCAPLFENVSKCYDDPSWAFSNRCYMVNGTLKTMAQNVRRNYWAAISYIDAQVGRIVQALKDNNLYDNTIVLFMGDHGVCTCTGRSTNFEHGTRIPLIIRDPSHTPARTAALVETVDIYPTLVDLAGLPSLETCAPGSMAALCTEGFSMRPLFTDPTRAWKSAAFSQYARPAPSPDNGFPADLFSPPLHVAGHREGVMGFTIRTNTYRYTNWVWFDPASATPHWNMSWGEELYNHTAQPVPDGLFNNENINLIDQPGLEPIIDKLRQALQAGWRAALPS</sequence>
<dbReference type="InParanoid" id="A9USP4"/>
<dbReference type="PANTHER" id="PTHR45953">
    <property type="entry name" value="IDURONATE 2-SULFATASE"/>
    <property type="match status" value="1"/>
</dbReference>
<dbReference type="FunCoup" id="A9USP4">
    <property type="interactions" value="170"/>
</dbReference>
<keyword evidence="4" id="KW-0732">Signal</keyword>
<dbReference type="RefSeq" id="XP_001743424.1">
    <property type="nucleotide sequence ID" value="XM_001743372.1"/>
</dbReference>
<dbReference type="eggNOG" id="KOG3731">
    <property type="taxonomic scope" value="Eukaryota"/>
</dbReference>
<dbReference type="InterPro" id="IPR000917">
    <property type="entry name" value="Sulfatase_N"/>
</dbReference>
<dbReference type="Gene3D" id="3.40.720.10">
    <property type="entry name" value="Alkaline Phosphatase, subunit A"/>
    <property type="match status" value="1"/>
</dbReference>
<proteinExistence type="inferred from homology"/>
<evidence type="ECO:0000256" key="4">
    <source>
        <dbReference type="ARBA" id="ARBA00022729"/>
    </source>
</evidence>
<dbReference type="EMBL" id="CH991544">
    <property type="protein sequence ID" value="EDQ92138.1"/>
    <property type="molecule type" value="Genomic_DNA"/>
</dbReference>
<dbReference type="GO" id="GO:0004423">
    <property type="term" value="F:iduronate-2-sulfatase activity"/>
    <property type="evidence" value="ECO:0000318"/>
    <property type="project" value="GO_Central"/>
</dbReference>
<evidence type="ECO:0000256" key="2">
    <source>
        <dbReference type="ARBA" id="ARBA00008779"/>
    </source>
</evidence>
<dbReference type="InterPro" id="IPR035874">
    <property type="entry name" value="IDS"/>
</dbReference>
<dbReference type="AlphaFoldDB" id="A9USP4"/>
<keyword evidence="3" id="KW-0479">Metal-binding</keyword>
<dbReference type="GO" id="GO:0005764">
    <property type="term" value="C:lysosome"/>
    <property type="evidence" value="ECO:0000318"/>
    <property type="project" value="GO_Central"/>
</dbReference>
<keyword evidence="9" id="KW-1185">Reference proteome</keyword>
<evidence type="ECO:0000259" key="7">
    <source>
        <dbReference type="Pfam" id="PF00884"/>
    </source>
</evidence>
<evidence type="ECO:0000256" key="3">
    <source>
        <dbReference type="ARBA" id="ARBA00022723"/>
    </source>
</evidence>
<comment type="similarity">
    <text evidence="2">Belongs to the sulfatase family.</text>
</comment>
<dbReference type="CDD" id="cd16030">
    <property type="entry name" value="iduronate-2-sulfatase"/>
    <property type="match status" value="1"/>
</dbReference>
<evidence type="ECO:0000256" key="5">
    <source>
        <dbReference type="ARBA" id="ARBA00022801"/>
    </source>
</evidence>
<accession>A9USP4</accession>
<name>A9USP4_MONBE</name>
<dbReference type="STRING" id="81824.A9USP4"/>
<evidence type="ECO:0000256" key="1">
    <source>
        <dbReference type="ARBA" id="ARBA00001913"/>
    </source>
</evidence>
<keyword evidence="5" id="KW-0378">Hydrolase</keyword>
<evidence type="ECO:0000313" key="8">
    <source>
        <dbReference type="EMBL" id="EDQ92138.1"/>
    </source>
</evidence>
<dbReference type="GeneID" id="5888275"/>
<dbReference type="Pfam" id="PF00884">
    <property type="entry name" value="Sulfatase"/>
    <property type="match status" value="1"/>
</dbReference>
<dbReference type="KEGG" id="mbr:MONBRDRAFT_22994"/>
<evidence type="ECO:0000256" key="6">
    <source>
        <dbReference type="ARBA" id="ARBA00022837"/>
    </source>
</evidence>
<dbReference type="PANTHER" id="PTHR45953:SF1">
    <property type="entry name" value="IDURONATE 2-SULFATASE"/>
    <property type="match status" value="1"/>
</dbReference>
<protein>
    <recommendedName>
        <fullName evidence="7">Sulfatase N-terminal domain-containing protein</fullName>
    </recommendedName>
</protein>
<evidence type="ECO:0000313" key="9">
    <source>
        <dbReference type="Proteomes" id="UP000001357"/>
    </source>
</evidence>
<dbReference type="OMA" id="QAYFATT"/>
<gene>
    <name evidence="8" type="ORF">MONBRDRAFT_22994</name>
</gene>